<dbReference type="Pfam" id="PF13041">
    <property type="entry name" value="PPR_2"/>
    <property type="match status" value="2"/>
</dbReference>
<organism evidence="4 5">
    <name type="scientific">Vitis vinifera</name>
    <name type="common">Grape</name>
    <dbReference type="NCBI Taxonomy" id="29760"/>
    <lineage>
        <taxon>Eukaryota</taxon>
        <taxon>Viridiplantae</taxon>
        <taxon>Streptophyta</taxon>
        <taxon>Embryophyta</taxon>
        <taxon>Tracheophyta</taxon>
        <taxon>Spermatophyta</taxon>
        <taxon>Magnoliopsida</taxon>
        <taxon>eudicotyledons</taxon>
        <taxon>Gunneridae</taxon>
        <taxon>Pentapetalae</taxon>
        <taxon>rosids</taxon>
        <taxon>Vitales</taxon>
        <taxon>Vitaceae</taxon>
        <taxon>Viteae</taxon>
        <taxon>Vitis</taxon>
    </lineage>
</organism>
<feature type="repeat" description="PPR" evidence="3">
    <location>
        <begin position="235"/>
        <end position="265"/>
    </location>
</feature>
<dbReference type="EMBL" id="CP126649">
    <property type="protein sequence ID" value="WJZ82499.1"/>
    <property type="molecule type" value="Genomic_DNA"/>
</dbReference>
<feature type="repeat" description="PPR" evidence="3">
    <location>
        <begin position="414"/>
        <end position="448"/>
    </location>
</feature>
<comment type="similarity">
    <text evidence="1">Belongs to the PPR family. P subfamily.</text>
</comment>
<evidence type="ECO:0000256" key="1">
    <source>
        <dbReference type="ARBA" id="ARBA00007626"/>
    </source>
</evidence>
<dbReference type="InterPro" id="IPR002885">
    <property type="entry name" value="PPR_rpt"/>
</dbReference>
<dbReference type="PROSITE" id="PS51375">
    <property type="entry name" value="PPR"/>
    <property type="match status" value="8"/>
</dbReference>
<evidence type="ECO:0000313" key="4">
    <source>
        <dbReference type="EMBL" id="WJZ82499.1"/>
    </source>
</evidence>
<dbReference type="PANTHER" id="PTHR47936:SF3">
    <property type="entry name" value="PENTACOTRIPEPTIDE-REPEAT REGION OF PRORP DOMAIN-CONTAINING PROTEIN"/>
    <property type="match status" value="1"/>
</dbReference>
<sequence length="613" mass="68472">MLICKSMAFSSVSRLLPYSIRHKNPNFSTALSPAEKYYTHLQKYGDNIEKTLPAVRAKLDSSCVNEVLNRCSLTQSQLGLRFFIWAGVQSYYRHSSYLYSKACELFRINQNPRAIIDVIEAYRVEGTVVSVKTFNVVLHLLREAKLADEALWILKKMAEFNIRADTVAYNSVIRLFCEKGDMDLAAGLMKEMGLIDLYPNMITYVTMIKGFCNVGRLEDACKLFKVMKGHGCSPNVVVYTVILDGVCRFGSLERALELLGEMEKESGDCSPNVVTYTSMIQSCCEKGKLMEALEILDRMRACGCAPNRVTVSILMKGFCAEGRVEEAFKLIDKVVAGGNVSYGECYSSLIVSLVGNKNLQEAEKLFRRMLANAVKPDGLACGTLIKALCLEGRVLDGFHLFDEFENMEGLSYLDSDIYSILLVGLSQKRHSVEAVKLARLMVDRGIQLKTPYFDSIVEHLKESGDKEIVIAGDATVQQVSLVNWSCDAKKAFNELINQCLCNISEVSLFADAAQMMPDAAYNVCSQSTKDAPDLFPMAGMPDLMLARDCILPSFSGSWGKKCRHSCFLSLSLEDFLQLHLAIQQYYHLKVKDWDQSIYENRSCLSSMSSGGIR</sequence>
<dbReference type="Gene3D" id="1.25.40.10">
    <property type="entry name" value="Tetratricopeptide repeat domain"/>
    <property type="match status" value="4"/>
</dbReference>
<feature type="repeat" description="PPR" evidence="3">
    <location>
        <begin position="165"/>
        <end position="199"/>
    </location>
</feature>
<evidence type="ECO:0000256" key="2">
    <source>
        <dbReference type="ARBA" id="ARBA00022737"/>
    </source>
</evidence>
<feature type="repeat" description="PPR" evidence="3">
    <location>
        <begin position="200"/>
        <end position="234"/>
    </location>
</feature>
<evidence type="ECO:0000313" key="5">
    <source>
        <dbReference type="Proteomes" id="UP001227230"/>
    </source>
</evidence>
<dbReference type="PANTHER" id="PTHR47936">
    <property type="entry name" value="PPR_LONG DOMAIN-CONTAINING PROTEIN"/>
    <property type="match status" value="1"/>
</dbReference>
<protein>
    <recommendedName>
        <fullName evidence="6">Pentatricopeptide repeat-containing protein</fullName>
    </recommendedName>
</protein>
<proteinExistence type="inferred from homology"/>
<dbReference type="NCBIfam" id="TIGR00756">
    <property type="entry name" value="PPR"/>
    <property type="match status" value="6"/>
</dbReference>
<dbReference type="Proteomes" id="UP001227230">
    <property type="component" value="Chromosome 2"/>
</dbReference>
<evidence type="ECO:0008006" key="6">
    <source>
        <dbReference type="Google" id="ProtNLM"/>
    </source>
</evidence>
<accession>A0ABY9BIB2</accession>
<dbReference type="InterPro" id="IPR011990">
    <property type="entry name" value="TPR-like_helical_dom_sf"/>
</dbReference>
<evidence type="ECO:0000256" key="3">
    <source>
        <dbReference type="PROSITE-ProRule" id="PRU00708"/>
    </source>
</evidence>
<name>A0ABY9BIB2_VITVI</name>
<keyword evidence="2" id="KW-0677">Repeat</keyword>
<keyword evidence="5" id="KW-1185">Reference proteome</keyword>
<feature type="repeat" description="PPR" evidence="3">
    <location>
        <begin position="130"/>
        <end position="164"/>
    </location>
</feature>
<gene>
    <name evidence="4" type="ORF">VitviT2T_002254</name>
</gene>
<feature type="repeat" description="PPR" evidence="3">
    <location>
        <begin position="307"/>
        <end position="341"/>
    </location>
</feature>
<feature type="repeat" description="PPR" evidence="3">
    <location>
        <begin position="342"/>
        <end position="376"/>
    </location>
</feature>
<reference evidence="4 5" key="1">
    <citation type="journal article" date="2023" name="Hortic Res">
        <title>The complete reference genome for grapevine (Vitis vinifera L.) genetics and breeding.</title>
        <authorList>
            <person name="Shi X."/>
            <person name="Cao S."/>
            <person name="Wang X."/>
            <person name="Huang S."/>
            <person name="Wang Y."/>
            <person name="Liu Z."/>
            <person name="Liu W."/>
            <person name="Leng X."/>
            <person name="Peng Y."/>
            <person name="Wang N."/>
            <person name="Wang Y."/>
            <person name="Ma Z."/>
            <person name="Xu X."/>
            <person name="Zhang F."/>
            <person name="Xue H."/>
            <person name="Zhong H."/>
            <person name="Wang Y."/>
            <person name="Zhang K."/>
            <person name="Velt A."/>
            <person name="Avia K."/>
            <person name="Holtgrawe D."/>
            <person name="Grimplet J."/>
            <person name="Matus J.T."/>
            <person name="Ware D."/>
            <person name="Wu X."/>
            <person name="Wang H."/>
            <person name="Liu C."/>
            <person name="Fang Y."/>
            <person name="Rustenholz C."/>
            <person name="Cheng Z."/>
            <person name="Xiao H."/>
            <person name="Zhou Y."/>
        </authorList>
    </citation>
    <scope>NUCLEOTIDE SEQUENCE [LARGE SCALE GENOMIC DNA]</scope>
    <source>
        <strain evidence="5">cv. Pinot noir / PN40024</strain>
        <tissue evidence="4">Leaf</tissue>
    </source>
</reference>
<feature type="repeat" description="PPR" evidence="3">
    <location>
        <begin position="272"/>
        <end position="306"/>
    </location>
</feature>
<dbReference type="Pfam" id="PF01535">
    <property type="entry name" value="PPR"/>
    <property type="match status" value="5"/>
</dbReference>